<keyword evidence="4 5" id="KW-0472">Membrane</keyword>
<protein>
    <submittedName>
        <fullName evidence="6">ZIP Zinc transporter</fullName>
    </submittedName>
</protein>
<dbReference type="GO" id="GO:0005385">
    <property type="term" value="F:zinc ion transmembrane transporter activity"/>
    <property type="evidence" value="ECO:0007669"/>
    <property type="project" value="TreeGrafter"/>
</dbReference>
<feature type="transmembrane region" description="Helical" evidence="5">
    <location>
        <begin position="34"/>
        <end position="53"/>
    </location>
</feature>
<evidence type="ECO:0000256" key="1">
    <source>
        <dbReference type="ARBA" id="ARBA00004141"/>
    </source>
</evidence>
<dbReference type="PANTHER" id="PTHR11040:SF140">
    <property type="entry name" value="ZRT (ZRT), IRT- (IRT-) LIKE PROTEIN TRANSPORTER"/>
    <property type="match status" value="1"/>
</dbReference>
<proteinExistence type="predicted"/>
<feature type="transmembrane region" description="Helical" evidence="5">
    <location>
        <begin position="262"/>
        <end position="285"/>
    </location>
</feature>
<keyword evidence="2 5" id="KW-0812">Transmembrane</keyword>
<feature type="transmembrane region" description="Helical" evidence="5">
    <location>
        <begin position="230"/>
        <end position="250"/>
    </location>
</feature>
<dbReference type="Pfam" id="PF02535">
    <property type="entry name" value="Zip"/>
    <property type="match status" value="1"/>
</dbReference>
<keyword evidence="7" id="KW-1185">Reference proteome</keyword>
<evidence type="ECO:0000313" key="7">
    <source>
        <dbReference type="Proteomes" id="UP000320735"/>
    </source>
</evidence>
<dbReference type="PANTHER" id="PTHR11040">
    <property type="entry name" value="ZINC/IRON TRANSPORTER"/>
    <property type="match status" value="1"/>
</dbReference>
<gene>
    <name evidence="6" type="ORF">CA54_41860</name>
</gene>
<evidence type="ECO:0000256" key="4">
    <source>
        <dbReference type="ARBA" id="ARBA00023136"/>
    </source>
</evidence>
<reference evidence="6 7" key="1">
    <citation type="submission" date="2019-02" db="EMBL/GenBank/DDBJ databases">
        <title>Deep-cultivation of Planctomycetes and their phenomic and genomic characterization uncovers novel biology.</title>
        <authorList>
            <person name="Wiegand S."/>
            <person name="Jogler M."/>
            <person name="Boedeker C."/>
            <person name="Pinto D."/>
            <person name="Vollmers J."/>
            <person name="Rivas-Marin E."/>
            <person name="Kohn T."/>
            <person name="Peeters S.H."/>
            <person name="Heuer A."/>
            <person name="Rast P."/>
            <person name="Oberbeckmann S."/>
            <person name="Bunk B."/>
            <person name="Jeske O."/>
            <person name="Meyerdierks A."/>
            <person name="Storesund J.E."/>
            <person name="Kallscheuer N."/>
            <person name="Luecker S."/>
            <person name="Lage O.M."/>
            <person name="Pohl T."/>
            <person name="Merkel B.J."/>
            <person name="Hornburger P."/>
            <person name="Mueller R.-W."/>
            <person name="Bruemmer F."/>
            <person name="Labrenz M."/>
            <person name="Spormann A.M."/>
            <person name="Op Den Camp H."/>
            <person name="Overmann J."/>
            <person name="Amann R."/>
            <person name="Jetten M.S.M."/>
            <person name="Mascher T."/>
            <person name="Medema M.H."/>
            <person name="Devos D.P."/>
            <person name="Kaster A.-K."/>
            <person name="Ovreas L."/>
            <person name="Rohde M."/>
            <person name="Galperin M.Y."/>
            <person name="Jogler C."/>
        </authorList>
    </citation>
    <scope>NUCLEOTIDE SEQUENCE [LARGE SCALE GENOMIC DNA]</scope>
    <source>
        <strain evidence="6 7">CA54</strain>
    </source>
</reference>
<feature type="transmembrane region" description="Helical" evidence="5">
    <location>
        <begin position="200"/>
        <end position="218"/>
    </location>
</feature>
<dbReference type="AlphaFoldDB" id="A0A5C6BB50"/>
<evidence type="ECO:0000256" key="5">
    <source>
        <dbReference type="SAM" id="Phobius"/>
    </source>
</evidence>
<feature type="transmembrane region" description="Helical" evidence="5">
    <location>
        <begin position="166"/>
        <end position="188"/>
    </location>
</feature>
<feature type="transmembrane region" description="Helical" evidence="5">
    <location>
        <begin position="138"/>
        <end position="160"/>
    </location>
</feature>
<keyword evidence="3 5" id="KW-1133">Transmembrane helix</keyword>
<evidence type="ECO:0000256" key="3">
    <source>
        <dbReference type="ARBA" id="ARBA00022989"/>
    </source>
</evidence>
<accession>A0A5C6BB50</accession>
<dbReference type="Proteomes" id="UP000320735">
    <property type="component" value="Unassembled WGS sequence"/>
</dbReference>
<dbReference type="EMBL" id="SJPP01000002">
    <property type="protein sequence ID" value="TWU08947.1"/>
    <property type="molecule type" value="Genomic_DNA"/>
</dbReference>
<comment type="subcellular location">
    <subcellularLocation>
        <location evidence="1">Membrane</location>
        <topology evidence="1">Multi-pass membrane protein</topology>
    </subcellularLocation>
</comment>
<feature type="transmembrane region" description="Helical" evidence="5">
    <location>
        <begin position="97"/>
        <end position="117"/>
    </location>
</feature>
<comment type="caution">
    <text evidence="6">The sequence shown here is derived from an EMBL/GenBank/DDBJ whole genome shotgun (WGS) entry which is preliminary data.</text>
</comment>
<evidence type="ECO:0000256" key="2">
    <source>
        <dbReference type="ARBA" id="ARBA00022692"/>
    </source>
</evidence>
<dbReference type="GO" id="GO:0016020">
    <property type="term" value="C:membrane"/>
    <property type="evidence" value="ECO:0007669"/>
    <property type="project" value="UniProtKB-SubCell"/>
</dbReference>
<evidence type="ECO:0000313" key="6">
    <source>
        <dbReference type="EMBL" id="TWU08947.1"/>
    </source>
</evidence>
<dbReference type="InterPro" id="IPR003689">
    <property type="entry name" value="ZIP"/>
</dbReference>
<name>A0A5C6BB50_9PLAN</name>
<sequence>MSIRISFRIVCGENATSIWISPEWRLAELTLIKWFYFVAIFLCVVAGGIAPFAQPMTARKSAGLPKGEAFTSGVFLALALTMMLPSAYSVFHQALPGIEYPVASVIAVATFLILLATEHLLSHLADDSLPSPDEVRTPAIIPIMLTAMIALPSFFLGAALGISDRFAAFLIFIAVILHKGTAAFALALTTVRSTLTRKQGILLLTCFALTTPMGIVAGELAGKYMSGNALLIKAVVLSLGAGAFLYMGTLHELKRAPLIEHCCKLSCFLWMLAGLLITAAVRWIVGEAHSL</sequence>
<feature type="transmembrane region" description="Helical" evidence="5">
    <location>
        <begin position="74"/>
        <end position="91"/>
    </location>
</feature>
<organism evidence="6 7">
    <name type="scientific">Symmachiella macrocystis</name>
    <dbReference type="NCBI Taxonomy" id="2527985"/>
    <lineage>
        <taxon>Bacteria</taxon>
        <taxon>Pseudomonadati</taxon>
        <taxon>Planctomycetota</taxon>
        <taxon>Planctomycetia</taxon>
        <taxon>Planctomycetales</taxon>
        <taxon>Planctomycetaceae</taxon>
        <taxon>Symmachiella</taxon>
    </lineage>
</organism>